<gene>
    <name evidence="1" type="ORF">Anas_08747</name>
</gene>
<comment type="caution">
    <text evidence="1">The sequence shown here is derived from an EMBL/GenBank/DDBJ whole genome shotgun (WGS) entry which is preliminary data.</text>
</comment>
<protein>
    <submittedName>
        <fullName evidence="1">Uncharacterized protein</fullName>
    </submittedName>
</protein>
<dbReference type="Proteomes" id="UP000326759">
    <property type="component" value="Unassembled WGS sequence"/>
</dbReference>
<evidence type="ECO:0000313" key="2">
    <source>
        <dbReference type="Proteomes" id="UP000326759"/>
    </source>
</evidence>
<proteinExistence type="predicted"/>
<organism evidence="1 2">
    <name type="scientific">Armadillidium nasatum</name>
    <dbReference type="NCBI Taxonomy" id="96803"/>
    <lineage>
        <taxon>Eukaryota</taxon>
        <taxon>Metazoa</taxon>
        <taxon>Ecdysozoa</taxon>
        <taxon>Arthropoda</taxon>
        <taxon>Crustacea</taxon>
        <taxon>Multicrustacea</taxon>
        <taxon>Malacostraca</taxon>
        <taxon>Eumalacostraca</taxon>
        <taxon>Peracarida</taxon>
        <taxon>Isopoda</taxon>
        <taxon>Oniscidea</taxon>
        <taxon>Crinocheta</taxon>
        <taxon>Armadillidiidae</taxon>
        <taxon>Armadillidium</taxon>
    </lineage>
</organism>
<reference evidence="1 2" key="1">
    <citation type="journal article" date="2019" name="PLoS Biol.">
        <title>Sex chromosomes control vertical transmission of feminizing Wolbachia symbionts in an isopod.</title>
        <authorList>
            <person name="Becking T."/>
            <person name="Chebbi M.A."/>
            <person name="Giraud I."/>
            <person name="Moumen B."/>
            <person name="Laverre T."/>
            <person name="Caubet Y."/>
            <person name="Peccoud J."/>
            <person name="Gilbert C."/>
            <person name="Cordaux R."/>
        </authorList>
    </citation>
    <scope>NUCLEOTIDE SEQUENCE [LARGE SCALE GENOMIC DNA]</scope>
    <source>
        <strain evidence="1">ANa2</strain>
        <tissue evidence="1">Whole body excluding digestive tract and cuticle</tissue>
    </source>
</reference>
<accession>A0A5N5STC8</accession>
<dbReference type="EMBL" id="SEYY01020869">
    <property type="protein sequence ID" value="KAB7496949.1"/>
    <property type="molecule type" value="Genomic_DNA"/>
</dbReference>
<keyword evidence="2" id="KW-1185">Reference proteome</keyword>
<evidence type="ECO:0000313" key="1">
    <source>
        <dbReference type="EMBL" id="KAB7496949.1"/>
    </source>
</evidence>
<name>A0A5N5STC8_9CRUS</name>
<sequence>MIKKLKEKNIDLLLSPTYPIPAIQNEIAEAMTQLIDDFHTLNMSVNCETSSIFILELFLIK</sequence>
<dbReference type="AlphaFoldDB" id="A0A5N5STC8"/>